<feature type="transmembrane region" description="Helical" evidence="4">
    <location>
        <begin position="55"/>
        <end position="76"/>
    </location>
</feature>
<comment type="caution">
    <text evidence="6">The sequence shown here is derived from an EMBL/GenBank/DDBJ whole genome shotgun (WGS) entry which is preliminary data.</text>
</comment>
<evidence type="ECO:0000259" key="5">
    <source>
        <dbReference type="PROSITE" id="PS50850"/>
    </source>
</evidence>
<evidence type="ECO:0000256" key="2">
    <source>
        <dbReference type="ARBA" id="ARBA00006727"/>
    </source>
</evidence>
<feature type="transmembrane region" description="Helical" evidence="4">
    <location>
        <begin position="214"/>
        <end position="235"/>
    </location>
</feature>
<dbReference type="SUPFAM" id="SSF103473">
    <property type="entry name" value="MFS general substrate transporter"/>
    <property type="match status" value="1"/>
</dbReference>
<dbReference type="InterPro" id="IPR020846">
    <property type="entry name" value="MFS_dom"/>
</dbReference>
<dbReference type="Proteomes" id="UP001375240">
    <property type="component" value="Unassembled WGS sequence"/>
</dbReference>
<proteinExistence type="inferred from homology"/>
<dbReference type="InterPro" id="IPR011701">
    <property type="entry name" value="MFS"/>
</dbReference>
<gene>
    <name evidence="6" type="ORF">TWF696_004690</name>
</gene>
<feature type="transmembrane region" description="Helical" evidence="4">
    <location>
        <begin position="255"/>
        <end position="275"/>
    </location>
</feature>
<dbReference type="Pfam" id="PF07690">
    <property type="entry name" value="MFS_1"/>
    <property type="match status" value="1"/>
</dbReference>
<accession>A0AAV9V7M1</accession>
<feature type="transmembrane region" description="Helical" evidence="4">
    <location>
        <begin position="417"/>
        <end position="437"/>
    </location>
</feature>
<feature type="transmembrane region" description="Helical" evidence="4">
    <location>
        <begin position="321"/>
        <end position="339"/>
    </location>
</feature>
<feature type="transmembrane region" description="Helical" evidence="4">
    <location>
        <begin position="156"/>
        <end position="177"/>
    </location>
</feature>
<comment type="subcellular location">
    <subcellularLocation>
        <location evidence="1">Membrane</location>
        <topology evidence="1">Multi-pass membrane protein</topology>
    </subcellularLocation>
</comment>
<feature type="region of interest" description="Disordered" evidence="3">
    <location>
        <begin position="442"/>
        <end position="467"/>
    </location>
</feature>
<dbReference type="PANTHER" id="PTHR11360:SF234">
    <property type="entry name" value="MFS-TYPE TRANSPORTER DBAD-RELATED"/>
    <property type="match status" value="1"/>
</dbReference>
<keyword evidence="4" id="KW-0812">Transmembrane</keyword>
<dbReference type="PROSITE" id="PS50850">
    <property type="entry name" value="MFS"/>
    <property type="match status" value="1"/>
</dbReference>
<dbReference type="GO" id="GO:0016020">
    <property type="term" value="C:membrane"/>
    <property type="evidence" value="ECO:0007669"/>
    <property type="project" value="UniProtKB-SubCell"/>
</dbReference>
<organism evidence="6 7">
    <name type="scientific">Orbilia brochopaga</name>
    <dbReference type="NCBI Taxonomy" id="3140254"/>
    <lineage>
        <taxon>Eukaryota</taxon>
        <taxon>Fungi</taxon>
        <taxon>Dikarya</taxon>
        <taxon>Ascomycota</taxon>
        <taxon>Pezizomycotina</taxon>
        <taxon>Orbiliomycetes</taxon>
        <taxon>Orbiliales</taxon>
        <taxon>Orbiliaceae</taxon>
        <taxon>Orbilia</taxon>
    </lineage>
</organism>
<dbReference type="PANTHER" id="PTHR11360">
    <property type="entry name" value="MONOCARBOXYLATE TRANSPORTER"/>
    <property type="match status" value="1"/>
</dbReference>
<evidence type="ECO:0000256" key="1">
    <source>
        <dbReference type="ARBA" id="ARBA00004141"/>
    </source>
</evidence>
<feature type="transmembrane region" description="Helical" evidence="4">
    <location>
        <begin position="183"/>
        <end position="202"/>
    </location>
</feature>
<comment type="similarity">
    <text evidence="2">Belongs to the major facilitator superfamily. Monocarboxylate porter (TC 2.A.1.13) family.</text>
</comment>
<feature type="transmembrane region" description="Helical" evidence="4">
    <location>
        <begin position="384"/>
        <end position="405"/>
    </location>
</feature>
<evidence type="ECO:0000313" key="6">
    <source>
        <dbReference type="EMBL" id="KAK6355590.1"/>
    </source>
</evidence>
<protein>
    <recommendedName>
        <fullName evidence="5">Major facilitator superfamily (MFS) profile domain-containing protein</fullName>
    </recommendedName>
</protein>
<dbReference type="InterPro" id="IPR036259">
    <property type="entry name" value="MFS_trans_sf"/>
</dbReference>
<dbReference type="EMBL" id="JAVHNQ010000002">
    <property type="protein sequence ID" value="KAK6355590.1"/>
    <property type="molecule type" value="Genomic_DNA"/>
</dbReference>
<feature type="transmembrane region" description="Helical" evidence="4">
    <location>
        <begin position="96"/>
        <end position="114"/>
    </location>
</feature>
<evidence type="ECO:0000256" key="3">
    <source>
        <dbReference type="SAM" id="MobiDB-lite"/>
    </source>
</evidence>
<dbReference type="InterPro" id="IPR050327">
    <property type="entry name" value="Proton-linked_MCT"/>
</dbReference>
<sequence length="467" mass="49416">MPASTSASTSLGDIDKVEIARQEIVAAPQMHDAIKVAAAANVLDAPVPPDGGFKAWMQVFGAFFLFFATWGFVTAFGVYQNYYETELLKGTHASNISWIGSIQAFLLMFVGVLTGPLYDKGYFRSLLYTGSVTVTLGIMMTSLCTKYWQILLAQGIVIGLGTGCLFIPSVAVIAGYFTMKRSFATGLASTGGSIGGIVYSVAFRSLVGRIGFGWSTRLIGFLTMALLAVSVSILKPLQFPVGPRSLLLPSAFKELSYTFTAVALMISFMGIYVPYFHIQTYAAEYIGLGKEISYQLLTIMNVSAIFGRTIPTIGADRVGPINLMIPAMVGTAIMAFAWLGMKSVATTVVFAVLYGFLSGTVVSLPPTTVASMGGRPSDIGTRMGMAFTFAATGLLTGNPMAAALIDIPKGKFRGAQILCGCFVTAGCLLFVVARLLLPKKGGEPSVAEVRGNGEGGGDDADEKELQA</sequence>
<feature type="compositionally biased region" description="Acidic residues" evidence="3">
    <location>
        <begin position="456"/>
        <end position="467"/>
    </location>
</feature>
<feature type="domain" description="Major facilitator superfamily (MFS) profile" evidence="5">
    <location>
        <begin position="55"/>
        <end position="441"/>
    </location>
</feature>
<evidence type="ECO:0000313" key="7">
    <source>
        <dbReference type="Proteomes" id="UP001375240"/>
    </source>
</evidence>
<reference evidence="6 7" key="1">
    <citation type="submission" date="2019-10" db="EMBL/GenBank/DDBJ databases">
        <authorList>
            <person name="Palmer J.M."/>
        </authorList>
    </citation>
    <scope>NUCLEOTIDE SEQUENCE [LARGE SCALE GENOMIC DNA]</scope>
    <source>
        <strain evidence="6 7">TWF696</strain>
    </source>
</reference>
<name>A0AAV9V7M1_9PEZI</name>
<feature type="transmembrane region" description="Helical" evidence="4">
    <location>
        <begin position="344"/>
        <end position="364"/>
    </location>
</feature>
<dbReference type="AlphaFoldDB" id="A0AAV9V7M1"/>
<evidence type="ECO:0000256" key="4">
    <source>
        <dbReference type="SAM" id="Phobius"/>
    </source>
</evidence>
<feature type="transmembrane region" description="Helical" evidence="4">
    <location>
        <begin position="126"/>
        <end position="144"/>
    </location>
</feature>
<keyword evidence="7" id="KW-1185">Reference proteome</keyword>
<keyword evidence="4" id="KW-1133">Transmembrane helix</keyword>
<keyword evidence="4" id="KW-0472">Membrane</keyword>
<dbReference type="Gene3D" id="1.20.1250.20">
    <property type="entry name" value="MFS general substrate transporter like domains"/>
    <property type="match status" value="2"/>
</dbReference>
<dbReference type="GO" id="GO:0022857">
    <property type="term" value="F:transmembrane transporter activity"/>
    <property type="evidence" value="ECO:0007669"/>
    <property type="project" value="InterPro"/>
</dbReference>